<dbReference type="EMBL" id="RJVG01000004">
    <property type="protein sequence ID" value="ROR28585.1"/>
    <property type="molecule type" value="Genomic_DNA"/>
</dbReference>
<name>A0A3N1XPK6_9FIRM</name>
<gene>
    <name evidence="7" type="ORF">EDD66_104172</name>
</gene>
<dbReference type="PANTHER" id="PTHR21716">
    <property type="entry name" value="TRANSMEMBRANE PROTEIN"/>
    <property type="match status" value="1"/>
</dbReference>
<feature type="transmembrane region" description="Helical" evidence="6">
    <location>
        <begin position="248"/>
        <end position="270"/>
    </location>
</feature>
<dbReference type="GO" id="GO:0016020">
    <property type="term" value="C:membrane"/>
    <property type="evidence" value="ECO:0007669"/>
    <property type="project" value="UniProtKB-SubCell"/>
</dbReference>
<feature type="transmembrane region" description="Helical" evidence="6">
    <location>
        <begin position="282"/>
        <end position="301"/>
    </location>
</feature>
<organism evidence="7 8">
    <name type="scientific">Mobilisporobacter senegalensis</name>
    <dbReference type="NCBI Taxonomy" id="1329262"/>
    <lineage>
        <taxon>Bacteria</taxon>
        <taxon>Bacillati</taxon>
        <taxon>Bacillota</taxon>
        <taxon>Clostridia</taxon>
        <taxon>Lachnospirales</taxon>
        <taxon>Lachnospiraceae</taxon>
        <taxon>Mobilisporobacter</taxon>
    </lineage>
</organism>
<evidence type="ECO:0000256" key="3">
    <source>
        <dbReference type="ARBA" id="ARBA00022692"/>
    </source>
</evidence>
<evidence type="ECO:0000313" key="7">
    <source>
        <dbReference type="EMBL" id="ROR28585.1"/>
    </source>
</evidence>
<comment type="caution">
    <text evidence="7">The sequence shown here is derived from an EMBL/GenBank/DDBJ whole genome shotgun (WGS) entry which is preliminary data.</text>
</comment>
<evidence type="ECO:0000256" key="2">
    <source>
        <dbReference type="ARBA" id="ARBA00009773"/>
    </source>
</evidence>
<evidence type="ECO:0000256" key="1">
    <source>
        <dbReference type="ARBA" id="ARBA00004141"/>
    </source>
</evidence>
<sequence length="375" mass="42560">MRERKLYIKAILNLFIALITFLIIIYAVPKLLGFFMPFAIGWIIAIIANPMVKWLEKNVRIVRKHSSAIIVIGAIVIIILVLYYVITILVRECVNLIQDLPIIYVEFDRQLQSAAKSLDGLYKMLPESLQGTVNSWNQNLGVYISDIVKSIKIPSISTAGSIARNVAEIFFMTIITILSAYFFIAERENLTAYMKKHTPRSVQEKYTFVMNNFKLAVGGYLKAQLKITLIMMVIVFIGLEILRVDYSFFIAFIVAFIDLLPIFGTGAVFWPWALFDALSGNYVRAIGIMVIYLICQVIRQVLQPKMVGDSIGISPFMTLVFMYIGYKFQGILGLILGLPIGMIIVNFYHAGAFDGIINTIKMIIDDINNFRRMDK</sequence>
<evidence type="ECO:0000256" key="5">
    <source>
        <dbReference type="ARBA" id="ARBA00023136"/>
    </source>
</evidence>
<dbReference type="InterPro" id="IPR002549">
    <property type="entry name" value="AI-2E-like"/>
</dbReference>
<feature type="transmembrane region" description="Helical" evidence="6">
    <location>
        <begin position="166"/>
        <end position="185"/>
    </location>
</feature>
<evidence type="ECO:0000313" key="8">
    <source>
        <dbReference type="Proteomes" id="UP000273083"/>
    </source>
</evidence>
<dbReference type="Pfam" id="PF01594">
    <property type="entry name" value="AI-2E_transport"/>
    <property type="match status" value="1"/>
</dbReference>
<feature type="transmembrane region" description="Helical" evidence="6">
    <location>
        <begin position="7"/>
        <end position="28"/>
    </location>
</feature>
<dbReference type="Proteomes" id="UP000273083">
    <property type="component" value="Unassembled WGS sequence"/>
</dbReference>
<proteinExistence type="inferred from homology"/>
<protein>
    <submittedName>
        <fullName evidence="7">Sporulation integral membrane protein YtvI</fullName>
    </submittedName>
</protein>
<comment type="subcellular location">
    <subcellularLocation>
        <location evidence="1">Membrane</location>
        <topology evidence="1">Multi-pass membrane protein</topology>
    </subcellularLocation>
</comment>
<reference evidence="7 8" key="1">
    <citation type="submission" date="2018-11" db="EMBL/GenBank/DDBJ databases">
        <title>Genomic Encyclopedia of Type Strains, Phase IV (KMG-IV): sequencing the most valuable type-strain genomes for metagenomic binning, comparative biology and taxonomic classification.</title>
        <authorList>
            <person name="Goeker M."/>
        </authorList>
    </citation>
    <scope>NUCLEOTIDE SEQUENCE [LARGE SCALE GENOMIC DNA]</scope>
    <source>
        <strain evidence="7 8">DSM 26537</strain>
    </source>
</reference>
<dbReference type="InterPro" id="IPR014227">
    <property type="entry name" value="YtvI-like"/>
</dbReference>
<dbReference type="NCBIfam" id="TIGR02872">
    <property type="entry name" value="spore_ytvI"/>
    <property type="match status" value="1"/>
</dbReference>
<keyword evidence="8" id="KW-1185">Reference proteome</keyword>
<evidence type="ECO:0000256" key="4">
    <source>
        <dbReference type="ARBA" id="ARBA00022989"/>
    </source>
</evidence>
<keyword evidence="4 6" id="KW-1133">Transmembrane helix</keyword>
<comment type="similarity">
    <text evidence="2">Belongs to the autoinducer-2 exporter (AI-2E) (TC 2.A.86) family.</text>
</comment>
<dbReference type="PANTHER" id="PTHR21716:SF68">
    <property type="entry name" value="TRANSPORT PROTEIN YTVI-RELATED"/>
    <property type="match status" value="1"/>
</dbReference>
<feature type="transmembrane region" description="Helical" evidence="6">
    <location>
        <begin position="223"/>
        <end position="242"/>
    </location>
</feature>
<evidence type="ECO:0000256" key="6">
    <source>
        <dbReference type="SAM" id="Phobius"/>
    </source>
</evidence>
<feature type="transmembrane region" description="Helical" evidence="6">
    <location>
        <begin position="34"/>
        <end position="55"/>
    </location>
</feature>
<feature type="transmembrane region" description="Helical" evidence="6">
    <location>
        <begin position="67"/>
        <end position="86"/>
    </location>
</feature>
<dbReference type="AlphaFoldDB" id="A0A3N1XPK6"/>
<keyword evidence="5 6" id="KW-0472">Membrane</keyword>
<dbReference type="GO" id="GO:0055085">
    <property type="term" value="P:transmembrane transport"/>
    <property type="evidence" value="ECO:0007669"/>
    <property type="project" value="TreeGrafter"/>
</dbReference>
<feature type="transmembrane region" description="Helical" evidence="6">
    <location>
        <begin position="331"/>
        <end position="349"/>
    </location>
</feature>
<keyword evidence="3 6" id="KW-0812">Transmembrane</keyword>
<accession>A0A3N1XPK6</accession>
<dbReference type="RefSeq" id="WP_170164295.1">
    <property type="nucleotide sequence ID" value="NZ_RJVG01000004.1"/>
</dbReference>